<comment type="caution">
    <text evidence="1">The sequence shown here is derived from an EMBL/GenBank/DDBJ whole genome shotgun (WGS) entry which is preliminary data.</text>
</comment>
<accession>A0A1C7MZ49</accession>
<dbReference type="InParanoid" id="A0A1C7MZ49"/>
<dbReference type="Proteomes" id="UP000093000">
    <property type="component" value="Unassembled WGS sequence"/>
</dbReference>
<gene>
    <name evidence="1" type="ORF">A0J61_09813</name>
</gene>
<evidence type="ECO:0000313" key="2">
    <source>
        <dbReference type="Proteomes" id="UP000093000"/>
    </source>
</evidence>
<sequence length="500" mass="57804">MFSTIHIKNDGKIDGLIDVLLKSPNLGEVVKKINLSIYTVTTKEDAREYLKLAKLTPNLTSIETEKDQPNLYETVLQNIQLGYWKHLHSIGCFEILLPYQQRRISPSYMALAVALQDRLSHVMFDLTLDPSSKHTRHPLGIANLTPFNAAKSLVCLSKGQTSMKLLDRAITLCPYATKVTLNTDDLVSDTLTNIKPSTHVEDLVFISDGLTETYLSYISRKFPNVRTLILRHRNSEEHDFYFDFLSGIKDDQIVRFVKSNGKLRLVIEAVHYMMDLFSSFASVRWQGEMSVRFKENFFELNYDQSKPDKLELDMDSYLQDYDHTVSIIANFLGSLDVLSLKCIKRSHYKLLSHCRQLKTLCTGIVAHYNGPQLPITRLELSECVRQDELEHFTTFTPHLKDVASFVAPYSDNSIHLPSFSLDSFCLTEHYDADEDPVYICLIRSEVKTYYRFFNFQLREADASEYNEQKSKMDVGRVELTCKDVKRLELFKKRFFVKQEK</sequence>
<organism evidence="1 2">
    <name type="scientific">Choanephora cucurbitarum</name>
    <dbReference type="NCBI Taxonomy" id="101091"/>
    <lineage>
        <taxon>Eukaryota</taxon>
        <taxon>Fungi</taxon>
        <taxon>Fungi incertae sedis</taxon>
        <taxon>Mucoromycota</taxon>
        <taxon>Mucoromycotina</taxon>
        <taxon>Mucoromycetes</taxon>
        <taxon>Mucorales</taxon>
        <taxon>Mucorineae</taxon>
        <taxon>Choanephoraceae</taxon>
        <taxon>Choanephoroideae</taxon>
        <taxon>Choanephora</taxon>
    </lineage>
</organism>
<proteinExistence type="predicted"/>
<dbReference type="AlphaFoldDB" id="A0A1C7MZ49"/>
<name>A0A1C7MZ49_9FUNG</name>
<dbReference type="EMBL" id="LUGH01000944">
    <property type="protein sequence ID" value="OBZ82140.1"/>
    <property type="molecule type" value="Genomic_DNA"/>
</dbReference>
<keyword evidence="2" id="KW-1185">Reference proteome</keyword>
<evidence type="ECO:0000313" key="1">
    <source>
        <dbReference type="EMBL" id="OBZ82140.1"/>
    </source>
</evidence>
<protein>
    <submittedName>
        <fullName evidence="1">Uncharacterized protein</fullName>
    </submittedName>
</protein>
<reference evidence="1 2" key="1">
    <citation type="submission" date="2016-03" db="EMBL/GenBank/DDBJ databases">
        <title>Choanephora cucurbitarum.</title>
        <authorList>
            <person name="Min B."/>
            <person name="Park H."/>
            <person name="Park J.-H."/>
            <person name="Shin H.-D."/>
            <person name="Choi I.-G."/>
        </authorList>
    </citation>
    <scope>NUCLEOTIDE SEQUENCE [LARGE SCALE GENOMIC DNA]</scope>
    <source>
        <strain evidence="1 2">KUS-F28377</strain>
    </source>
</reference>